<gene>
    <name evidence="3" type="ORF">INT43_003140</name>
</gene>
<evidence type="ECO:0000259" key="2">
    <source>
        <dbReference type="PROSITE" id="PS51673"/>
    </source>
</evidence>
<organism evidence="3 4">
    <name type="scientific">Mortierella isabellina</name>
    <name type="common">Filamentous fungus</name>
    <name type="synonym">Umbelopsis isabellina</name>
    <dbReference type="NCBI Taxonomy" id="91625"/>
    <lineage>
        <taxon>Eukaryota</taxon>
        <taxon>Fungi</taxon>
        <taxon>Fungi incertae sedis</taxon>
        <taxon>Mucoromycota</taxon>
        <taxon>Mucoromycotina</taxon>
        <taxon>Umbelopsidomycetes</taxon>
        <taxon>Umbelopsidales</taxon>
        <taxon>Umbelopsidaceae</taxon>
        <taxon>Umbelopsis</taxon>
    </lineage>
</organism>
<feature type="compositionally biased region" description="Polar residues" evidence="1">
    <location>
        <begin position="132"/>
        <end position="153"/>
    </location>
</feature>
<dbReference type="PANTHER" id="PTHR31796">
    <property type="entry name" value="SUZ DOMAIN-CONTAINING PROTEIN 1"/>
    <property type="match status" value="1"/>
</dbReference>
<dbReference type="Pfam" id="PF12752">
    <property type="entry name" value="SUZ"/>
    <property type="match status" value="1"/>
</dbReference>
<dbReference type="InterPro" id="IPR024771">
    <property type="entry name" value="SUZ"/>
</dbReference>
<feature type="region of interest" description="Disordered" evidence="1">
    <location>
        <begin position="61"/>
        <end position="165"/>
    </location>
</feature>
<protein>
    <recommendedName>
        <fullName evidence="2">SUZ domain-containing protein</fullName>
    </recommendedName>
</protein>
<evidence type="ECO:0000256" key="1">
    <source>
        <dbReference type="SAM" id="MobiDB-lite"/>
    </source>
</evidence>
<dbReference type="PROSITE" id="PS51673">
    <property type="entry name" value="SUZ"/>
    <property type="match status" value="1"/>
</dbReference>
<accession>A0A8H7UFE9</accession>
<proteinExistence type="predicted"/>
<dbReference type="EMBL" id="JAEPQZ010000008">
    <property type="protein sequence ID" value="KAG2177893.1"/>
    <property type="molecule type" value="Genomic_DNA"/>
</dbReference>
<feature type="compositionally biased region" description="Basic and acidic residues" evidence="1">
    <location>
        <begin position="83"/>
        <end position="95"/>
    </location>
</feature>
<dbReference type="OrthoDB" id="5373615at2759"/>
<feature type="compositionally biased region" description="Basic and acidic residues" evidence="1">
    <location>
        <begin position="122"/>
        <end position="131"/>
    </location>
</feature>
<feature type="compositionally biased region" description="Polar residues" evidence="1">
    <location>
        <begin position="70"/>
        <end position="82"/>
    </location>
</feature>
<keyword evidence="4" id="KW-1185">Reference proteome</keyword>
<feature type="domain" description="SUZ" evidence="2">
    <location>
        <begin position="44"/>
        <end position="109"/>
    </location>
</feature>
<reference evidence="3" key="1">
    <citation type="submission" date="2020-12" db="EMBL/GenBank/DDBJ databases">
        <title>Metabolic potential, ecology and presence of endohyphal bacteria is reflected in genomic diversity of Mucoromycotina.</title>
        <authorList>
            <person name="Muszewska A."/>
            <person name="Okrasinska A."/>
            <person name="Steczkiewicz K."/>
            <person name="Drgas O."/>
            <person name="Orlowska M."/>
            <person name="Perlinska-Lenart U."/>
            <person name="Aleksandrzak-Piekarczyk T."/>
            <person name="Szatraj K."/>
            <person name="Zielenkiewicz U."/>
            <person name="Pilsyk S."/>
            <person name="Malc E."/>
            <person name="Mieczkowski P."/>
            <person name="Kruszewska J.S."/>
            <person name="Biernat P."/>
            <person name="Pawlowska J."/>
        </authorList>
    </citation>
    <scope>NUCLEOTIDE SEQUENCE</scope>
    <source>
        <strain evidence="3">WA0000067209</strain>
    </source>
</reference>
<comment type="caution">
    <text evidence="3">The sequence shown here is derived from an EMBL/GenBank/DDBJ whole genome shotgun (WGS) entry which is preliminary data.</text>
</comment>
<name>A0A8H7UFE9_MORIS</name>
<sequence>MADTDPWDDWESAADLGLNDYHPPPPNDDHEKNKMIWTEANTYSVPEIITNDTAKTMYTPEIKILKRPTNPGSTTRSPSLNATKKEAMTYEEREASYQAARRKIFGEEATVDSGNKQPMPTQRDDIRRSESPRGTTSQARQPRGPPSNNTRGFDSQAAGRPPRRS</sequence>
<feature type="region of interest" description="Disordered" evidence="1">
    <location>
        <begin position="1"/>
        <end position="35"/>
    </location>
</feature>
<dbReference type="Proteomes" id="UP000654370">
    <property type="component" value="Unassembled WGS sequence"/>
</dbReference>
<dbReference type="InterPro" id="IPR039228">
    <property type="entry name" value="SZRD1"/>
</dbReference>
<dbReference type="AlphaFoldDB" id="A0A8H7UFE9"/>
<feature type="compositionally biased region" description="Acidic residues" evidence="1">
    <location>
        <begin position="1"/>
        <end position="12"/>
    </location>
</feature>
<evidence type="ECO:0000313" key="4">
    <source>
        <dbReference type="Proteomes" id="UP000654370"/>
    </source>
</evidence>
<evidence type="ECO:0000313" key="3">
    <source>
        <dbReference type="EMBL" id="KAG2177893.1"/>
    </source>
</evidence>
<dbReference type="PANTHER" id="PTHR31796:SF2">
    <property type="entry name" value="SUZ DOMAIN-CONTAINING PROTEIN 1"/>
    <property type="match status" value="1"/>
</dbReference>